<dbReference type="Proteomes" id="UP000193560">
    <property type="component" value="Unassembled WGS sequence"/>
</dbReference>
<evidence type="ECO:0000256" key="1">
    <source>
        <dbReference type="SAM" id="MobiDB-lite"/>
    </source>
</evidence>
<dbReference type="PROSITE" id="PS50888">
    <property type="entry name" value="BHLH"/>
    <property type="match status" value="1"/>
</dbReference>
<name>A0A1X2IWY6_9FUNG</name>
<feature type="compositionally biased region" description="Low complexity" evidence="1">
    <location>
        <begin position="78"/>
        <end position="87"/>
    </location>
</feature>
<dbReference type="Pfam" id="PF00010">
    <property type="entry name" value="HLH"/>
    <property type="match status" value="1"/>
</dbReference>
<dbReference type="PANTHER" id="PTHR46266:SF4">
    <property type="entry name" value="TRANSCRIPTION FACTOR TT8"/>
    <property type="match status" value="1"/>
</dbReference>
<feature type="compositionally biased region" description="Low complexity" evidence="1">
    <location>
        <begin position="53"/>
        <end position="64"/>
    </location>
</feature>
<dbReference type="GO" id="GO:0046983">
    <property type="term" value="F:protein dimerization activity"/>
    <property type="evidence" value="ECO:0007669"/>
    <property type="project" value="InterPro"/>
</dbReference>
<keyword evidence="4" id="KW-1185">Reference proteome</keyword>
<accession>A0A1X2IWY6</accession>
<keyword evidence="3" id="KW-0238">DNA-binding</keyword>
<dbReference type="EMBL" id="MCGE01000003">
    <property type="protein sequence ID" value="ORZ23542.1"/>
    <property type="molecule type" value="Genomic_DNA"/>
</dbReference>
<dbReference type="STRING" id="90262.A0A1X2IWY6"/>
<gene>
    <name evidence="3" type="ORF">BCR42DRAFT_404991</name>
</gene>
<dbReference type="AlphaFoldDB" id="A0A1X2IWY6"/>
<feature type="region of interest" description="Disordered" evidence="1">
    <location>
        <begin position="45"/>
        <end position="92"/>
    </location>
</feature>
<reference evidence="3 4" key="1">
    <citation type="submission" date="2016-07" db="EMBL/GenBank/DDBJ databases">
        <title>Pervasive Adenine N6-methylation of Active Genes in Fungi.</title>
        <authorList>
            <consortium name="DOE Joint Genome Institute"/>
            <person name="Mondo S.J."/>
            <person name="Dannebaum R.O."/>
            <person name="Kuo R.C."/>
            <person name="Labutti K."/>
            <person name="Haridas S."/>
            <person name="Kuo A."/>
            <person name="Salamov A."/>
            <person name="Ahrendt S.R."/>
            <person name="Lipzen A."/>
            <person name="Sullivan W."/>
            <person name="Andreopoulos W.B."/>
            <person name="Clum A."/>
            <person name="Lindquist E."/>
            <person name="Daum C."/>
            <person name="Ramamoorthy G.K."/>
            <person name="Gryganskyi A."/>
            <person name="Culley D."/>
            <person name="Magnuson J.K."/>
            <person name="James T.Y."/>
            <person name="O'Malley M.A."/>
            <person name="Stajich J.E."/>
            <person name="Spatafora J.W."/>
            <person name="Visel A."/>
            <person name="Grigoriev I.V."/>
        </authorList>
    </citation>
    <scope>NUCLEOTIDE SEQUENCE [LARGE SCALE GENOMIC DNA]</scope>
    <source>
        <strain evidence="3 4">NRRL 1336</strain>
    </source>
</reference>
<evidence type="ECO:0000313" key="3">
    <source>
        <dbReference type="EMBL" id="ORZ23542.1"/>
    </source>
</evidence>
<dbReference type="SMART" id="SM00353">
    <property type="entry name" value="HLH"/>
    <property type="match status" value="1"/>
</dbReference>
<sequence>MYHHFSSPSNSSAFQDSNNTIQPLSPTSAILAPIHYPLSNTPLDSLSPVKTNSSSLHYHPPSSSSRKKKTSPRENKSKTTTSLKISSNHNTIEKRRRERINDKIDQLKYLIPSCCPDTLPYASMHQPLHKLSILQAAIEYIHHLHTQLVDQSPCLDLSDQGQLTHILSHARRQQQQQT</sequence>
<organism evidence="3 4">
    <name type="scientific">Absidia repens</name>
    <dbReference type="NCBI Taxonomy" id="90262"/>
    <lineage>
        <taxon>Eukaryota</taxon>
        <taxon>Fungi</taxon>
        <taxon>Fungi incertae sedis</taxon>
        <taxon>Mucoromycota</taxon>
        <taxon>Mucoromycotina</taxon>
        <taxon>Mucoromycetes</taxon>
        <taxon>Mucorales</taxon>
        <taxon>Cunninghamellaceae</taxon>
        <taxon>Absidia</taxon>
    </lineage>
</organism>
<feature type="region of interest" description="Disordered" evidence="1">
    <location>
        <begin position="1"/>
        <end position="22"/>
    </location>
</feature>
<dbReference type="PANTHER" id="PTHR46266">
    <property type="entry name" value="TRANSCRIPTION FACTOR TT8"/>
    <property type="match status" value="1"/>
</dbReference>
<dbReference type="InterPro" id="IPR011598">
    <property type="entry name" value="bHLH_dom"/>
</dbReference>
<protein>
    <submittedName>
        <fullName evidence="3">Helix-loop-helix DNA-binding domain-domain-containing protein</fullName>
    </submittedName>
</protein>
<dbReference type="InterPro" id="IPR036638">
    <property type="entry name" value="HLH_DNA-bd_sf"/>
</dbReference>
<feature type="domain" description="BHLH" evidence="2">
    <location>
        <begin position="84"/>
        <end position="144"/>
    </location>
</feature>
<evidence type="ECO:0000259" key="2">
    <source>
        <dbReference type="PROSITE" id="PS50888"/>
    </source>
</evidence>
<comment type="caution">
    <text evidence="3">The sequence shown here is derived from an EMBL/GenBank/DDBJ whole genome shotgun (WGS) entry which is preliminary data.</text>
</comment>
<dbReference type="CDD" id="cd00083">
    <property type="entry name" value="bHLH_SF"/>
    <property type="match status" value="1"/>
</dbReference>
<dbReference type="GO" id="GO:0003677">
    <property type="term" value="F:DNA binding"/>
    <property type="evidence" value="ECO:0007669"/>
    <property type="project" value="UniProtKB-KW"/>
</dbReference>
<evidence type="ECO:0000313" key="4">
    <source>
        <dbReference type="Proteomes" id="UP000193560"/>
    </source>
</evidence>
<dbReference type="OrthoDB" id="690068at2759"/>
<dbReference type="SUPFAM" id="SSF47459">
    <property type="entry name" value="HLH, helix-loop-helix DNA-binding domain"/>
    <property type="match status" value="1"/>
</dbReference>
<dbReference type="Gene3D" id="4.10.280.10">
    <property type="entry name" value="Helix-loop-helix DNA-binding domain"/>
    <property type="match status" value="1"/>
</dbReference>
<proteinExistence type="predicted"/>